<dbReference type="InterPro" id="IPR036291">
    <property type="entry name" value="NAD(P)-bd_dom_sf"/>
</dbReference>
<dbReference type="PANTHER" id="PTHR43377">
    <property type="entry name" value="BILIVERDIN REDUCTASE A"/>
    <property type="match status" value="1"/>
</dbReference>
<feature type="domain" description="Gfo/Idh/MocA-like oxidoreductase N-terminal" evidence="3">
    <location>
        <begin position="3"/>
        <end position="119"/>
    </location>
</feature>
<evidence type="ECO:0000313" key="5">
    <source>
        <dbReference type="EMBL" id="QJC21337.1"/>
    </source>
</evidence>
<evidence type="ECO:0000256" key="2">
    <source>
        <dbReference type="SAM" id="MobiDB-lite"/>
    </source>
</evidence>
<evidence type="ECO:0000259" key="4">
    <source>
        <dbReference type="Pfam" id="PF02894"/>
    </source>
</evidence>
<reference evidence="5 6" key="1">
    <citation type="submission" date="2020-03" db="EMBL/GenBank/DDBJ databases">
        <title>Complete genome of Arcanobacterium buesumensis sp. nov. strain 2701.</title>
        <authorList>
            <person name="Borowiak M."/>
            <person name="Alssahen M."/>
            <person name="Laemmler C."/>
            <person name="Malorny B."/>
            <person name="Hassan A."/>
            <person name="Prenger-Berninghoff E."/>
            <person name="Ploetz M."/>
            <person name="Abdulmawjood A."/>
        </authorList>
    </citation>
    <scope>NUCLEOTIDE SEQUENCE [LARGE SCALE GENOMIC DNA]</scope>
    <source>
        <strain evidence="5 6">2701</strain>
    </source>
</reference>
<dbReference type="InterPro" id="IPR000683">
    <property type="entry name" value="Gfo/Idh/MocA-like_OxRdtase_N"/>
</dbReference>
<organism evidence="5 6">
    <name type="scientific">Arcanobacterium buesumense</name>
    <dbReference type="NCBI Taxonomy" id="2722751"/>
    <lineage>
        <taxon>Bacteria</taxon>
        <taxon>Bacillati</taxon>
        <taxon>Actinomycetota</taxon>
        <taxon>Actinomycetes</taxon>
        <taxon>Actinomycetales</taxon>
        <taxon>Actinomycetaceae</taxon>
        <taxon>Arcanobacterium</taxon>
    </lineage>
</organism>
<evidence type="ECO:0000259" key="3">
    <source>
        <dbReference type="Pfam" id="PF01408"/>
    </source>
</evidence>
<comment type="similarity">
    <text evidence="1">Belongs to the Gfo/Idh/MocA family.</text>
</comment>
<dbReference type="PANTHER" id="PTHR43377:SF1">
    <property type="entry name" value="BILIVERDIN REDUCTASE A"/>
    <property type="match status" value="1"/>
</dbReference>
<name>A0A6H2EKS8_9ACTO</name>
<dbReference type="SUPFAM" id="SSF51735">
    <property type="entry name" value="NAD(P)-binding Rossmann-fold domains"/>
    <property type="match status" value="1"/>
</dbReference>
<dbReference type="GO" id="GO:0000166">
    <property type="term" value="F:nucleotide binding"/>
    <property type="evidence" value="ECO:0007669"/>
    <property type="project" value="InterPro"/>
</dbReference>
<dbReference type="Pfam" id="PF01408">
    <property type="entry name" value="GFO_IDH_MocA"/>
    <property type="match status" value="1"/>
</dbReference>
<dbReference type="EMBL" id="CP050804">
    <property type="protein sequence ID" value="QJC21337.1"/>
    <property type="molecule type" value="Genomic_DNA"/>
</dbReference>
<dbReference type="Pfam" id="PF02894">
    <property type="entry name" value="GFO_IDH_MocA_C"/>
    <property type="match status" value="1"/>
</dbReference>
<dbReference type="Gene3D" id="3.40.50.720">
    <property type="entry name" value="NAD(P)-binding Rossmann-like Domain"/>
    <property type="match status" value="1"/>
</dbReference>
<evidence type="ECO:0000313" key="6">
    <source>
        <dbReference type="Proteomes" id="UP000502298"/>
    </source>
</evidence>
<sequence>MTINYGVIGSGYFGAAQARVLNQIPGANVMGIYDPHNAEGPAKEVGAKVYEKMDDLINDDQIEAIIVASPNGEHAKPVILAAQAGKAVFCEKPIALSYADCKMMVDTAKKNNVFFMAGHVMNFMNGVRLAKRLINEGKIGKVLYIHTARNGWEDKQPEISWKKIRELSGGHLYHHIHELDFVQSILGPASRVNMISGDVAHQGEDFGDEDDMLFIQLEFDSGAFATLEYGSAFRWPEHYALIQGEQGAIKIDMQHTGVMVITPEGEEKYLLHRSEEEDQERTAIYSNSSTDGAVQYGNPDKKPPLWLNGIIEEEMKYFHSLMEGSPVLDEFAKLSDGTAAMEAIATADACTLSEREGRRVEIAEIMNQ</sequence>
<dbReference type="AlphaFoldDB" id="A0A6H2EKS8"/>
<proteinExistence type="inferred from homology"/>
<dbReference type="Proteomes" id="UP000502298">
    <property type="component" value="Chromosome"/>
</dbReference>
<dbReference type="KEGG" id="arca:HC352_01575"/>
<evidence type="ECO:0000256" key="1">
    <source>
        <dbReference type="ARBA" id="ARBA00010928"/>
    </source>
</evidence>
<protein>
    <submittedName>
        <fullName evidence="5">Gfo/Idh/MocA family oxidoreductase</fullName>
    </submittedName>
</protein>
<keyword evidence="6" id="KW-1185">Reference proteome</keyword>
<dbReference type="InterPro" id="IPR051450">
    <property type="entry name" value="Gfo/Idh/MocA_Oxidoreductases"/>
</dbReference>
<gene>
    <name evidence="5" type="ORF">HC352_01575</name>
</gene>
<feature type="region of interest" description="Disordered" evidence="2">
    <location>
        <begin position="275"/>
        <end position="298"/>
    </location>
</feature>
<dbReference type="SUPFAM" id="SSF55347">
    <property type="entry name" value="Glyceraldehyde-3-phosphate dehydrogenase-like, C-terminal domain"/>
    <property type="match status" value="1"/>
</dbReference>
<dbReference type="InterPro" id="IPR004104">
    <property type="entry name" value="Gfo/Idh/MocA-like_OxRdtase_C"/>
</dbReference>
<dbReference type="Gene3D" id="3.30.360.10">
    <property type="entry name" value="Dihydrodipicolinate Reductase, domain 2"/>
    <property type="match status" value="1"/>
</dbReference>
<feature type="domain" description="Gfo/Idh/MocA-like oxidoreductase C-terminal" evidence="4">
    <location>
        <begin position="131"/>
        <end position="362"/>
    </location>
</feature>
<accession>A0A6H2EKS8</accession>
<dbReference type="RefSeq" id="WP_168917278.1">
    <property type="nucleotide sequence ID" value="NZ_CP050804.1"/>
</dbReference>